<keyword evidence="2" id="KW-1185">Reference proteome</keyword>
<dbReference type="EMBL" id="CAUJNA010000729">
    <property type="protein sequence ID" value="CAJ1380614.1"/>
    <property type="molecule type" value="Genomic_DNA"/>
</dbReference>
<accession>A0AA36I6K3</accession>
<proteinExistence type="predicted"/>
<name>A0AA36I6K3_9DINO</name>
<reference evidence="1" key="1">
    <citation type="submission" date="2023-08" db="EMBL/GenBank/DDBJ databases">
        <authorList>
            <person name="Chen Y."/>
            <person name="Shah S."/>
            <person name="Dougan E. K."/>
            <person name="Thang M."/>
            <person name="Chan C."/>
        </authorList>
    </citation>
    <scope>NUCLEOTIDE SEQUENCE</scope>
</reference>
<evidence type="ECO:0000313" key="1">
    <source>
        <dbReference type="EMBL" id="CAJ1380614.1"/>
    </source>
</evidence>
<dbReference type="AlphaFoldDB" id="A0AA36I6K3"/>
<comment type="caution">
    <text evidence="1">The sequence shown here is derived from an EMBL/GenBank/DDBJ whole genome shotgun (WGS) entry which is preliminary data.</text>
</comment>
<dbReference type="Proteomes" id="UP001178507">
    <property type="component" value="Unassembled WGS sequence"/>
</dbReference>
<sequence length="68" mass="7558">MTPETATGWLSDIQTRIKQDLMKKVAEMIEVNIANFHVRFEDLPKVRHDCTASCPGLGDAASALCLRL</sequence>
<protein>
    <submittedName>
        <fullName evidence="1">Uncharacterized protein</fullName>
    </submittedName>
</protein>
<evidence type="ECO:0000313" key="2">
    <source>
        <dbReference type="Proteomes" id="UP001178507"/>
    </source>
</evidence>
<organism evidence="1 2">
    <name type="scientific">Effrenium voratum</name>
    <dbReference type="NCBI Taxonomy" id="2562239"/>
    <lineage>
        <taxon>Eukaryota</taxon>
        <taxon>Sar</taxon>
        <taxon>Alveolata</taxon>
        <taxon>Dinophyceae</taxon>
        <taxon>Suessiales</taxon>
        <taxon>Symbiodiniaceae</taxon>
        <taxon>Effrenium</taxon>
    </lineage>
</organism>
<gene>
    <name evidence="1" type="ORF">EVOR1521_LOCUS8515</name>
</gene>